<dbReference type="InterPro" id="IPR011989">
    <property type="entry name" value="ARM-like"/>
</dbReference>
<dbReference type="OrthoDB" id="228131at2"/>
<feature type="domain" description="DUF7133" evidence="2">
    <location>
        <begin position="335"/>
        <end position="687"/>
    </location>
</feature>
<feature type="chain" id="PRO_5021851706" evidence="1">
    <location>
        <begin position="17"/>
        <end position="865"/>
    </location>
</feature>
<dbReference type="NCBIfam" id="TIGR02604">
    <property type="entry name" value="Piru_Ver_Nterm"/>
    <property type="match status" value="1"/>
</dbReference>
<organism evidence="3 4">
    <name type="scientific">Caulifigura coniformis</name>
    <dbReference type="NCBI Taxonomy" id="2527983"/>
    <lineage>
        <taxon>Bacteria</taxon>
        <taxon>Pseudomonadati</taxon>
        <taxon>Planctomycetota</taxon>
        <taxon>Planctomycetia</taxon>
        <taxon>Planctomycetales</taxon>
        <taxon>Planctomycetaceae</taxon>
        <taxon>Caulifigura</taxon>
    </lineage>
</organism>
<dbReference type="InterPro" id="IPR016024">
    <property type="entry name" value="ARM-type_fold"/>
</dbReference>
<evidence type="ECO:0000313" key="3">
    <source>
        <dbReference type="EMBL" id="QDT54267.1"/>
    </source>
</evidence>
<feature type="signal peptide" evidence="1">
    <location>
        <begin position="1"/>
        <end position="16"/>
    </location>
</feature>
<dbReference type="RefSeq" id="WP_145030143.1">
    <property type="nucleotide sequence ID" value="NZ_CP036271.1"/>
</dbReference>
<dbReference type="GO" id="GO:0016788">
    <property type="term" value="F:hydrolase activity, acting on ester bonds"/>
    <property type="evidence" value="ECO:0007669"/>
    <property type="project" value="UniProtKB-ARBA"/>
</dbReference>
<dbReference type="AlphaFoldDB" id="A0A517SDT3"/>
<dbReference type="Gene3D" id="3.40.50.1110">
    <property type="entry name" value="SGNH hydrolase"/>
    <property type="match status" value="1"/>
</dbReference>
<dbReference type="InterPro" id="IPR036514">
    <property type="entry name" value="SGNH_hydro_sf"/>
</dbReference>
<dbReference type="SUPFAM" id="SSF63829">
    <property type="entry name" value="Calcium-dependent phosphotriesterase"/>
    <property type="match status" value="1"/>
</dbReference>
<dbReference type="InterPro" id="IPR011042">
    <property type="entry name" value="6-blade_b-propeller_TolB-like"/>
</dbReference>
<evidence type="ECO:0000256" key="1">
    <source>
        <dbReference type="SAM" id="SignalP"/>
    </source>
</evidence>
<dbReference type="SUPFAM" id="SSF52266">
    <property type="entry name" value="SGNH hydrolase"/>
    <property type="match status" value="1"/>
</dbReference>
<dbReference type="Proteomes" id="UP000315700">
    <property type="component" value="Chromosome"/>
</dbReference>
<dbReference type="InParanoid" id="A0A517SDT3"/>
<name>A0A517SDT3_9PLAN</name>
<dbReference type="SUPFAM" id="SSF48371">
    <property type="entry name" value="ARM repeat"/>
    <property type="match status" value="1"/>
</dbReference>
<dbReference type="PANTHER" id="PTHR33546">
    <property type="entry name" value="LARGE, MULTIFUNCTIONAL SECRETED PROTEIN-RELATED"/>
    <property type="match status" value="1"/>
</dbReference>
<dbReference type="Gene3D" id="1.25.10.10">
    <property type="entry name" value="Leucine-rich Repeat Variant"/>
    <property type="match status" value="1"/>
</dbReference>
<sequence precursor="true">MRLCLAACLCSLVVQTAVLQTAAAAADPLLSLKKGDRIVFIGNTLAERMLYDGGLETEIYRRNPQLDLVIRNLGWSADELTLRPRSKDFQDHGFELNDQKPSVLFAFFGFNESFGGDKGLPKFEADLKKFISDTTSTKYNGVAPPTLVLFSPIANEDLIDRKILAGANNNGNIRKYCDAMEKIAAETKTRFVDLFTPTLTMFDEAKTPLTINGCHLTAKGDELLARAIADALFGAAAAGKAEDVAKIRQAVNEKNKLLFYDYRAVNGYYIYGGRKKPFGVDNFPAEFAKLRKMTEVRDGAIWAVAKGDTPKIDDSKTGDFVTTPSNFTKEIKITSPQESAQQFTVPEGFEVQLFASEVDFPELENPVQFAFDSRGRLWVTTMPSYPGYLPGETPDDRILILEDTNGDGKADKSTVFADKLHLPTGIELGDGGAYVGAQPNLLFLKDTNGDDKADVRTLVAHGFDSADSHHALHAFEWGPGGDLYFGEGTFHHTQIETPYGPTRLKDAGFFRYEPKTEKLDVFVSYGFANPWGINWDHWGQTFIADASGGANYFATAFSGSVDYPDKHPNMKQFLVKQWRPTCGCEFVSSRQFPDELQGNYLLNNCIGFQGTLNYKMSEEGSGFHADPVEPLLASSDPNFRPVDLQFAPDGTLYICDWFNPLVGHMQHSIRDPNRDHNHGRIWRVVYKNKPLLTPAKIDGASIASLIALLKEPEYRTRYRVRRELRGRPTADVVDALDAWAAGLDINNTEEAHHLLEALWVKQHHNAVDATLLGRLLNAPEPRVRAAAVRVLCYWRDSIPEVLKLLQARVNDEHPRVRLEAVRALSFFSVPEALDIAVESLVYDQDDSLEYTLKETMTTLEKRLKK</sequence>
<evidence type="ECO:0000313" key="4">
    <source>
        <dbReference type="Proteomes" id="UP000315700"/>
    </source>
</evidence>
<keyword evidence="4" id="KW-1185">Reference proteome</keyword>
<reference evidence="3 4" key="1">
    <citation type="submission" date="2019-02" db="EMBL/GenBank/DDBJ databases">
        <title>Deep-cultivation of Planctomycetes and their phenomic and genomic characterization uncovers novel biology.</title>
        <authorList>
            <person name="Wiegand S."/>
            <person name="Jogler M."/>
            <person name="Boedeker C."/>
            <person name="Pinto D."/>
            <person name="Vollmers J."/>
            <person name="Rivas-Marin E."/>
            <person name="Kohn T."/>
            <person name="Peeters S.H."/>
            <person name="Heuer A."/>
            <person name="Rast P."/>
            <person name="Oberbeckmann S."/>
            <person name="Bunk B."/>
            <person name="Jeske O."/>
            <person name="Meyerdierks A."/>
            <person name="Storesund J.E."/>
            <person name="Kallscheuer N."/>
            <person name="Luecker S."/>
            <person name="Lage O.M."/>
            <person name="Pohl T."/>
            <person name="Merkel B.J."/>
            <person name="Hornburger P."/>
            <person name="Mueller R.-W."/>
            <person name="Bruemmer F."/>
            <person name="Labrenz M."/>
            <person name="Spormann A.M."/>
            <person name="Op den Camp H."/>
            <person name="Overmann J."/>
            <person name="Amann R."/>
            <person name="Jetten M.S.M."/>
            <person name="Mascher T."/>
            <person name="Medema M.H."/>
            <person name="Devos D.P."/>
            <person name="Kaster A.-K."/>
            <person name="Ovreas L."/>
            <person name="Rohde M."/>
            <person name="Galperin M.Y."/>
            <person name="Jogler C."/>
        </authorList>
    </citation>
    <scope>NUCLEOTIDE SEQUENCE [LARGE SCALE GENOMIC DNA]</scope>
    <source>
        <strain evidence="3 4">Pan44</strain>
    </source>
</reference>
<dbReference type="InterPro" id="IPR055557">
    <property type="entry name" value="DUF7133"/>
</dbReference>
<keyword evidence="1" id="KW-0732">Signal</keyword>
<dbReference type="Gene3D" id="2.120.10.30">
    <property type="entry name" value="TolB, C-terminal domain"/>
    <property type="match status" value="1"/>
</dbReference>
<dbReference type="InterPro" id="IPR013428">
    <property type="entry name" value="Membrane-bound_put_N"/>
</dbReference>
<dbReference type="CDD" id="cd01834">
    <property type="entry name" value="SGNH_hydrolase_like_2"/>
    <property type="match status" value="1"/>
</dbReference>
<gene>
    <name evidence="3" type="ORF">Pan44_22950</name>
</gene>
<dbReference type="EMBL" id="CP036271">
    <property type="protein sequence ID" value="QDT54267.1"/>
    <property type="molecule type" value="Genomic_DNA"/>
</dbReference>
<protein>
    <submittedName>
        <fullName evidence="3">Membrane bound L-sorbosone dehydrogenase</fullName>
    </submittedName>
</protein>
<evidence type="ECO:0000259" key="2">
    <source>
        <dbReference type="Pfam" id="PF23500"/>
    </source>
</evidence>
<dbReference type="Pfam" id="PF23500">
    <property type="entry name" value="DUF7133"/>
    <property type="match status" value="1"/>
</dbReference>
<accession>A0A517SDT3</accession>
<proteinExistence type="predicted"/>
<dbReference type="Pfam" id="PF13646">
    <property type="entry name" value="HEAT_2"/>
    <property type="match status" value="1"/>
</dbReference>
<dbReference type="KEGG" id="ccos:Pan44_22950"/>
<dbReference type="PANTHER" id="PTHR33546:SF1">
    <property type="entry name" value="LARGE, MULTIFUNCTIONAL SECRETED PROTEIN"/>
    <property type="match status" value="1"/>
</dbReference>